<dbReference type="EMBL" id="LXYT01000001">
    <property type="protein sequence ID" value="OLY44431.1"/>
    <property type="molecule type" value="Genomic_DNA"/>
</dbReference>
<feature type="signal peptide" evidence="1">
    <location>
        <begin position="1"/>
        <end position="23"/>
    </location>
</feature>
<organism evidence="2 3">
    <name type="scientific">Bartonella apis</name>
    <dbReference type="NCBI Taxonomy" id="1686310"/>
    <lineage>
        <taxon>Bacteria</taxon>
        <taxon>Pseudomonadati</taxon>
        <taxon>Pseudomonadota</taxon>
        <taxon>Alphaproteobacteria</taxon>
        <taxon>Hyphomicrobiales</taxon>
        <taxon>Bartonellaceae</taxon>
        <taxon>Bartonella</taxon>
    </lineage>
</organism>
<name>A0A1R0FBR9_9HYPH</name>
<evidence type="ECO:0000313" key="3">
    <source>
        <dbReference type="Proteomes" id="UP000187344"/>
    </source>
</evidence>
<accession>A0A1R0FBR9</accession>
<reference evidence="2 3" key="1">
    <citation type="submission" date="2016-12" db="EMBL/GenBank/DDBJ databases">
        <title>Comparative genomics of Bartonella apis.</title>
        <authorList>
            <person name="Engel P."/>
        </authorList>
    </citation>
    <scope>NUCLEOTIDE SEQUENCE [LARGE SCALE GENOMIC DNA]</scope>
    <source>
        <strain evidence="2 3">PEB0149</strain>
    </source>
</reference>
<comment type="caution">
    <text evidence="2">The sequence shown here is derived from an EMBL/GenBank/DDBJ whole genome shotgun (WGS) entry which is preliminary data.</text>
</comment>
<dbReference type="Proteomes" id="UP000187344">
    <property type="component" value="Unassembled WGS sequence"/>
</dbReference>
<evidence type="ECO:0000313" key="2">
    <source>
        <dbReference type="EMBL" id="OLY44431.1"/>
    </source>
</evidence>
<keyword evidence="3" id="KW-1185">Reference proteome</keyword>
<evidence type="ECO:0000256" key="1">
    <source>
        <dbReference type="SAM" id="SignalP"/>
    </source>
</evidence>
<gene>
    <name evidence="2" type="ORF">PEB0149_019010</name>
</gene>
<dbReference type="AlphaFoldDB" id="A0A1R0FBR9"/>
<evidence type="ECO:0008006" key="4">
    <source>
        <dbReference type="Google" id="ProtNLM"/>
    </source>
</evidence>
<protein>
    <recommendedName>
        <fullName evidence="4">DUF1795 domain-containing protein</fullName>
    </recommendedName>
</protein>
<proteinExistence type="predicted"/>
<dbReference type="Gene3D" id="3.40.1000.10">
    <property type="entry name" value="Mog1/PsbP, alpha/beta/alpha sandwich"/>
    <property type="match status" value="1"/>
</dbReference>
<dbReference type="OrthoDB" id="7926124at2"/>
<dbReference type="RefSeq" id="WP_075869565.1">
    <property type="nucleotide sequence ID" value="NZ_CALYQA010000002.1"/>
</dbReference>
<sequence>MYKSIRLISAVIALCVAPIATRAAVYQKVPGTAVYISVPDSFTLTTDFSGFVDKKTGASILVATMPPASNRMKELFNDQSKFTAAMGAQHYDIATQLKTKSRDGYDLIVYKGKQVAANDVFDKWSSMLFTSNASYVITVQAPETEEFSADDAMKIFNSVSLASHNDETDQLSALPFTFGAQPPFEFVGSIMNSSAMLTIPAYTKEDVERPDIIVTKGLETAPNAPLDKVVDTYLQSIQNTVNNVEHRKTSTTKFAGHSGLRLQATALMKGDPVDLVIYAAVGNDGHPIFMHATGEKGTLAAYSDEIEKTAESIKLRNDEKK</sequence>
<keyword evidence="1" id="KW-0732">Signal</keyword>
<feature type="chain" id="PRO_5012322293" description="DUF1795 domain-containing protein" evidence="1">
    <location>
        <begin position="24"/>
        <end position="321"/>
    </location>
</feature>